<reference evidence="1" key="1">
    <citation type="journal article" date="2023" name="Microorganisms">
        <title>Genomic Characterization of Arcobacter butzleri Strains Isolated from Various Sources in Lithuania.</title>
        <authorList>
            <person name="Uljanovas D."/>
            <person name="Golz G."/>
            <person name="Fleischmann S."/>
            <person name="Kudirkiene E."/>
            <person name="Kasetiene N."/>
            <person name="Grineviciene A."/>
            <person name="Tamuleviciene E."/>
            <person name="Aksomaitiene J."/>
            <person name="Alter T."/>
            <person name="Malakauskas M."/>
        </authorList>
    </citation>
    <scope>NUCLEOTIDE SEQUENCE</scope>
    <source>
        <strain evidence="1">H19</strain>
    </source>
</reference>
<proteinExistence type="predicted"/>
<gene>
    <name evidence="1" type="ORF">PJV92_12070</name>
</gene>
<sequence>MPNYDIGLNYFAKMYYIEYLKKMTFYTKIAIRDLKSLKNKLDTKLINKDYSNFKYYALIINKTPDIMNTFPWNEHLDVENNKLIDITDISKSYNYMTISSFVYKDNKGILLFSWFDEIKSEECHKFIKQFHKLSNINKIKAFINLCFGVNEDIYFSQEWWESITKSKQDTLINLINSVVDFSNYRTLEVVDWVICDIKYNINL</sequence>
<dbReference type="AlphaFoldDB" id="A0AAP4Q0T6"/>
<comment type="caution">
    <text evidence="1">The sequence shown here is derived from an EMBL/GenBank/DDBJ whole genome shotgun (WGS) entry which is preliminary data.</text>
</comment>
<dbReference type="EMBL" id="JAQJJM010000054">
    <property type="protein sequence ID" value="MDN5133455.1"/>
    <property type="molecule type" value="Genomic_DNA"/>
</dbReference>
<accession>A0AAP4Q0T6</accession>
<evidence type="ECO:0000313" key="1">
    <source>
        <dbReference type="EMBL" id="MDN5133455.1"/>
    </source>
</evidence>
<reference evidence="1" key="2">
    <citation type="submission" date="2023-01" db="EMBL/GenBank/DDBJ databases">
        <authorList>
            <person name="Uljanovas D."/>
        </authorList>
    </citation>
    <scope>NUCLEOTIDE SEQUENCE</scope>
    <source>
        <strain evidence="1">H19</strain>
    </source>
</reference>
<name>A0AAP4Q0T6_9BACT</name>
<evidence type="ECO:0000313" key="2">
    <source>
        <dbReference type="Proteomes" id="UP001171508"/>
    </source>
</evidence>
<organism evidence="1 2">
    <name type="scientific">Aliarcobacter butzleri</name>
    <dbReference type="NCBI Taxonomy" id="28197"/>
    <lineage>
        <taxon>Bacteria</taxon>
        <taxon>Pseudomonadati</taxon>
        <taxon>Campylobacterota</taxon>
        <taxon>Epsilonproteobacteria</taxon>
        <taxon>Campylobacterales</taxon>
        <taxon>Arcobacteraceae</taxon>
        <taxon>Aliarcobacter</taxon>
    </lineage>
</organism>
<protein>
    <submittedName>
        <fullName evidence="1">Uncharacterized protein</fullName>
    </submittedName>
</protein>
<dbReference type="Proteomes" id="UP001171508">
    <property type="component" value="Unassembled WGS sequence"/>
</dbReference>